<dbReference type="KEGG" id="kan:IMCC3317_16880"/>
<dbReference type="Proteomes" id="UP000464657">
    <property type="component" value="Chromosome"/>
</dbReference>
<gene>
    <name evidence="1" type="ORF">IMCC3317_16880</name>
</gene>
<keyword evidence="2" id="KW-1185">Reference proteome</keyword>
<evidence type="ECO:0000313" key="1">
    <source>
        <dbReference type="EMBL" id="QHI36326.1"/>
    </source>
</evidence>
<dbReference type="OrthoDB" id="1144910at2"/>
<reference evidence="1 2" key="1">
    <citation type="journal article" date="2013" name="Int. J. Syst. Evol. Microbiol.">
        <title>Kordia antarctica sp. nov., isolated from Antarctic seawater.</title>
        <authorList>
            <person name="Baek K."/>
            <person name="Choi A."/>
            <person name="Kang I."/>
            <person name="Lee K."/>
            <person name="Cho J.C."/>
        </authorList>
    </citation>
    <scope>NUCLEOTIDE SEQUENCE [LARGE SCALE GENOMIC DNA]</scope>
    <source>
        <strain evidence="1 2">IMCC3317</strain>
    </source>
</reference>
<dbReference type="EMBL" id="CP019288">
    <property type="protein sequence ID" value="QHI36326.1"/>
    <property type="molecule type" value="Genomic_DNA"/>
</dbReference>
<accession>A0A7L4ZJE8</accession>
<protein>
    <submittedName>
        <fullName evidence="1">Uncharacterized protein</fullName>
    </submittedName>
</protein>
<name>A0A7L4ZJE8_9FLAO</name>
<proteinExistence type="predicted"/>
<evidence type="ECO:0000313" key="2">
    <source>
        <dbReference type="Proteomes" id="UP000464657"/>
    </source>
</evidence>
<organism evidence="1 2">
    <name type="scientific">Kordia antarctica</name>
    <dbReference type="NCBI Taxonomy" id="1218801"/>
    <lineage>
        <taxon>Bacteria</taxon>
        <taxon>Pseudomonadati</taxon>
        <taxon>Bacteroidota</taxon>
        <taxon>Flavobacteriia</taxon>
        <taxon>Flavobacteriales</taxon>
        <taxon>Flavobacteriaceae</taxon>
        <taxon>Kordia</taxon>
    </lineage>
</organism>
<dbReference type="AlphaFoldDB" id="A0A7L4ZJE8"/>
<sequence>MIAKKYFSALIIFITLLGFYQKQIPAPNQQIELQFTDQAALFEETEEVILAIKKQLEALGVENIQVKQQGGTLKIAYFSTEKITEIKKILSEEGFASNSKSQEIPSKNALQFHEYENADSYKIAVYELQTDFNPYVGTHGKYILSLQKDSDKSPNPNPFANANSFHTGEINITIALAYTESSYTAIHIENTSYEIPDVRAGPFAAMHS</sequence>
<dbReference type="RefSeq" id="WP_160129041.1">
    <property type="nucleotide sequence ID" value="NZ_CP019288.1"/>
</dbReference>